<sequence>MRLNARRKRSLESTNASLDRLNKQQIIDETRRNNETPEQHRARLDQQQVIDSIRRDNETTEERTARIRSINRGRAKRVMEVRNNPPTKICPAAIPQKVKEQCLSNFYKRMSMDSLQEQVYVTCNARYNEKTIHNMLLSDINNSLLVPHSSLQDIFAASSAHSQRTDFNRQKNFADNTADQAIPNANSSSYIISNNRLLYREGLLTHRSQSNVDCRMCHQCWLAILKGKFSKFSPANGMWIGDVPDQLKGLTIPEQKLISLYRHNSCIIKLHSPWHSANTAQPALKGNCITFPQNLSSIAVSLPLSPNELSASTKIIFIGSSRPSWHHLRKVLTVRRQRVLDTLVWLKNNNKLYGHISVDKHIIATLPDDDVPESISETLDYILYDKNVHSEREGYTEDPLISDQAMSEKSTSDFIPINPSGVLDVNGASVSAEDINEQMLRKLQIDANKQSVNSLQDNTNDELVHMIPRGSAPINEYNNPTLLLGLYPTLFPYGTGAFEDTSRPVKISSNKQIQYLLSYNDRRFEEHHSFIFIVFNMLQRREACLHARLMTSTPFFSKTVEQIVSLNVDDIKQVLNGVEKNKINTSSRNPQVNALLSQVKAVGGKVMGSAQSRSMLRNQIHGIIFNQGLPSIFLTINPADINSRVALYFAGVDLDLDAIIPNNLPSTYQRAEIIASHPVATAKFFNRLITTILETMISGEAVLGPVKGYFGTVESQGRGSLHLHMLIWLDHKYSPARLRENIKDEQFRNSLKDYLEDIISEDLDHL</sequence>
<organism evidence="4 5">
    <name type="scientific">Adineta ricciae</name>
    <name type="common">Rotifer</name>
    <dbReference type="NCBI Taxonomy" id="249248"/>
    <lineage>
        <taxon>Eukaryota</taxon>
        <taxon>Metazoa</taxon>
        <taxon>Spiralia</taxon>
        <taxon>Gnathifera</taxon>
        <taxon>Rotifera</taxon>
        <taxon>Eurotatoria</taxon>
        <taxon>Bdelloidea</taxon>
        <taxon>Adinetida</taxon>
        <taxon>Adinetidae</taxon>
        <taxon>Adineta</taxon>
    </lineage>
</organism>
<dbReference type="InterPro" id="IPR025476">
    <property type="entry name" value="Helitron_helicase-like"/>
</dbReference>
<dbReference type="Proteomes" id="UP000663828">
    <property type="component" value="Unassembled WGS sequence"/>
</dbReference>
<evidence type="ECO:0008006" key="6">
    <source>
        <dbReference type="Google" id="ProtNLM"/>
    </source>
</evidence>
<dbReference type="Pfam" id="PF20209">
    <property type="entry name" value="DUF6570"/>
    <property type="match status" value="1"/>
</dbReference>
<dbReference type="Pfam" id="PF14214">
    <property type="entry name" value="Helitron_like_N"/>
    <property type="match status" value="1"/>
</dbReference>
<feature type="region of interest" description="Disordered" evidence="1">
    <location>
        <begin position="1"/>
        <end position="23"/>
    </location>
</feature>
<gene>
    <name evidence="4" type="ORF">XAT740_LOCUS43484</name>
</gene>
<dbReference type="InterPro" id="IPR046700">
    <property type="entry name" value="DUF6570"/>
</dbReference>
<feature type="domain" description="Helitron helicase-like" evidence="2">
    <location>
        <begin position="513"/>
        <end position="727"/>
    </location>
</feature>
<feature type="domain" description="DUF6570" evidence="3">
    <location>
        <begin position="226"/>
        <end position="362"/>
    </location>
</feature>
<evidence type="ECO:0000259" key="3">
    <source>
        <dbReference type="Pfam" id="PF20209"/>
    </source>
</evidence>
<dbReference type="AlphaFoldDB" id="A0A815XLS9"/>
<evidence type="ECO:0000313" key="4">
    <source>
        <dbReference type="EMBL" id="CAF1559144.1"/>
    </source>
</evidence>
<evidence type="ECO:0000256" key="1">
    <source>
        <dbReference type="SAM" id="MobiDB-lite"/>
    </source>
</evidence>
<proteinExistence type="predicted"/>
<comment type="caution">
    <text evidence="4">The sequence shown here is derived from an EMBL/GenBank/DDBJ whole genome shotgun (WGS) entry which is preliminary data.</text>
</comment>
<accession>A0A815XLS9</accession>
<dbReference type="EMBL" id="CAJNOR010005367">
    <property type="protein sequence ID" value="CAF1559144.1"/>
    <property type="molecule type" value="Genomic_DNA"/>
</dbReference>
<reference evidence="4" key="1">
    <citation type="submission" date="2021-02" db="EMBL/GenBank/DDBJ databases">
        <authorList>
            <person name="Nowell W R."/>
        </authorList>
    </citation>
    <scope>NUCLEOTIDE SEQUENCE</scope>
</reference>
<evidence type="ECO:0000313" key="5">
    <source>
        <dbReference type="Proteomes" id="UP000663828"/>
    </source>
</evidence>
<protein>
    <recommendedName>
        <fullName evidence="6">Helitron helicase-like domain-containing protein</fullName>
    </recommendedName>
</protein>
<keyword evidence="5" id="KW-1185">Reference proteome</keyword>
<name>A0A815XLS9_ADIRI</name>
<evidence type="ECO:0000259" key="2">
    <source>
        <dbReference type="Pfam" id="PF14214"/>
    </source>
</evidence>